<keyword evidence="1" id="KW-1133">Transmembrane helix</keyword>
<protein>
    <submittedName>
        <fullName evidence="2">Uncharacterized protein</fullName>
    </submittedName>
</protein>
<organism evidence="2 3">
    <name type="scientific">Nocardia cyriacigeorgica</name>
    <dbReference type="NCBI Taxonomy" id="135487"/>
    <lineage>
        <taxon>Bacteria</taxon>
        <taxon>Bacillati</taxon>
        <taxon>Actinomycetota</taxon>
        <taxon>Actinomycetes</taxon>
        <taxon>Mycobacteriales</taxon>
        <taxon>Nocardiaceae</taxon>
        <taxon>Nocardia</taxon>
    </lineage>
</organism>
<keyword evidence="1" id="KW-0812">Transmembrane</keyword>
<name>A0A4U8VWL3_9NOCA</name>
<reference evidence="2 3" key="1">
    <citation type="submission" date="2019-02" db="EMBL/GenBank/DDBJ databases">
        <authorList>
            <consortium name="Pathogen Informatics"/>
        </authorList>
    </citation>
    <scope>NUCLEOTIDE SEQUENCE [LARGE SCALE GENOMIC DNA]</scope>
    <source>
        <strain evidence="2 3">3012STDY6756504</strain>
    </source>
</reference>
<feature type="transmembrane region" description="Helical" evidence="1">
    <location>
        <begin position="98"/>
        <end position="118"/>
    </location>
</feature>
<sequence>MTASPSALTAAVHLVQGVPIDVDLSCPHCHQIDLVQSVPAVYTDGISSSFGTGTYSGVGVASTGLVPVIGTASIDRTHVTMLARTLAPEPALESATRLTIVGLLLLIPAFCIAIPMAISTAMGDPAMSLATWVVCLLFFIGPIAAPGLVTLAVAVGRARTNKRILRGRPAARAVWQAGVYCHRCGLVFWPFSPAADIPQRQPFRPEQFRSWVWNVGGFVRT</sequence>
<evidence type="ECO:0000313" key="2">
    <source>
        <dbReference type="EMBL" id="VFA98036.1"/>
    </source>
</evidence>
<keyword evidence="1" id="KW-0472">Membrane</keyword>
<gene>
    <name evidence="2" type="ORF">NCTC10797_01801</name>
</gene>
<dbReference type="RefSeq" id="WP_130916784.1">
    <property type="nucleotide sequence ID" value="NZ_LR215973.1"/>
</dbReference>
<feature type="transmembrane region" description="Helical" evidence="1">
    <location>
        <begin position="130"/>
        <end position="156"/>
    </location>
</feature>
<proteinExistence type="predicted"/>
<evidence type="ECO:0000256" key="1">
    <source>
        <dbReference type="SAM" id="Phobius"/>
    </source>
</evidence>
<dbReference type="EMBL" id="LR215973">
    <property type="protein sequence ID" value="VFA98036.1"/>
    <property type="molecule type" value="Genomic_DNA"/>
</dbReference>
<accession>A0A4U8VWL3</accession>
<evidence type="ECO:0000313" key="3">
    <source>
        <dbReference type="Proteomes" id="UP000290439"/>
    </source>
</evidence>
<dbReference type="AlphaFoldDB" id="A0A4U8VWL3"/>
<dbReference type="Proteomes" id="UP000290439">
    <property type="component" value="Chromosome"/>
</dbReference>